<reference evidence="1" key="2">
    <citation type="submission" date="2012-05" db="EMBL/GenBank/DDBJ databases">
        <title>Annotation of the Genome Sequence of Fusarium oxysporum HDV247.</title>
        <authorList>
            <consortium name="The Broad Institute Genomics Platform"/>
            <person name="Ma L.-J."/>
            <person name="Corby-Kistler H."/>
            <person name="Broz K."/>
            <person name="Gale L.R."/>
            <person name="Jonkers W."/>
            <person name="O'Donnell K."/>
            <person name="Ploetz R."/>
            <person name="Steinberg C."/>
            <person name="Schwartz D.C."/>
            <person name="VanEtten H."/>
            <person name="Zhou S."/>
            <person name="Young S.K."/>
            <person name="Zeng Q."/>
            <person name="Gargeya S."/>
            <person name="Fitzgerald M."/>
            <person name="Abouelleil A."/>
            <person name="Alvarado L."/>
            <person name="Chapman S.B."/>
            <person name="Gainer-Dewar J."/>
            <person name="Goldberg J."/>
            <person name="Griggs A."/>
            <person name="Gujja S."/>
            <person name="Hansen M."/>
            <person name="Howarth C."/>
            <person name="Imamovic A."/>
            <person name="Ireland A."/>
            <person name="Larimer J."/>
            <person name="McCowan C."/>
            <person name="Murphy C."/>
            <person name="Pearson M."/>
            <person name="Poon T.W."/>
            <person name="Priest M."/>
            <person name="Roberts A."/>
            <person name="Saif S."/>
            <person name="Shea T."/>
            <person name="Sykes S."/>
            <person name="Wortman J."/>
            <person name="Nusbaum C."/>
            <person name="Birren B."/>
        </authorList>
    </citation>
    <scope>NUCLEOTIDE SEQUENCE</scope>
    <source>
        <strain evidence="1">HDV247</strain>
    </source>
</reference>
<reference evidence="1" key="1">
    <citation type="submission" date="2011-10" db="EMBL/GenBank/DDBJ databases">
        <title>The Genome Sequence of Fusarium oxysporum HDV247.</title>
        <authorList>
            <consortium name="The Broad Institute Genome Sequencing Platform"/>
            <person name="Ma L.-J."/>
            <person name="Gale L.R."/>
            <person name="Schwartz D.C."/>
            <person name="Zhou S."/>
            <person name="Corby-Kistler H."/>
            <person name="Young S.K."/>
            <person name="Zeng Q."/>
            <person name="Gargeya S."/>
            <person name="Fitzgerald M."/>
            <person name="Haas B."/>
            <person name="Abouelleil A."/>
            <person name="Alvarado L."/>
            <person name="Arachchi H.M."/>
            <person name="Berlin A."/>
            <person name="Brown A."/>
            <person name="Chapman S.B."/>
            <person name="Chen Z."/>
            <person name="Dunbar C."/>
            <person name="Freedman E."/>
            <person name="Gearin G."/>
            <person name="Goldberg J."/>
            <person name="Griggs A."/>
            <person name="Gujja S."/>
            <person name="Heiman D."/>
            <person name="Howarth C."/>
            <person name="Larson L."/>
            <person name="Lui A."/>
            <person name="MacDonald P.J.P."/>
            <person name="Montmayeur A."/>
            <person name="Murphy C."/>
            <person name="Neiman D."/>
            <person name="Pearson M."/>
            <person name="Priest M."/>
            <person name="Roberts A."/>
            <person name="Saif S."/>
            <person name="Shea T."/>
            <person name="Shenoy N."/>
            <person name="Sisk P."/>
            <person name="Stolte C."/>
            <person name="Sykes S."/>
            <person name="Wortman J."/>
            <person name="Nusbaum C."/>
            <person name="Birren B."/>
        </authorList>
    </citation>
    <scope>NUCLEOTIDE SEQUENCE [LARGE SCALE GENOMIC DNA]</scope>
    <source>
        <strain evidence="1">HDV247</strain>
    </source>
</reference>
<dbReference type="EMBL" id="JH651001">
    <property type="protein sequence ID" value="EXA32105.1"/>
    <property type="molecule type" value="Genomic_DNA"/>
</dbReference>
<organism evidence="1">
    <name type="scientific">Fusarium oxysporum f. sp. pisi HDV247</name>
    <dbReference type="NCBI Taxonomy" id="1080344"/>
    <lineage>
        <taxon>Eukaryota</taxon>
        <taxon>Fungi</taxon>
        <taxon>Dikarya</taxon>
        <taxon>Ascomycota</taxon>
        <taxon>Pezizomycotina</taxon>
        <taxon>Sordariomycetes</taxon>
        <taxon>Hypocreomycetidae</taxon>
        <taxon>Hypocreales</taxon>
        <taxon>Nectriaceae</taxon>
        <taxon>Fusarium</taxon>
        <taxon>Fusarium oxysporum species complex</taxon>
    </lineage>
</organism>
<sequence>MMGNLSFFLGGKTAEDGHKWRPNLAAVRAAINKN</sequence>
<evidence type="ECO:0000313" key="1">
    <source>
        <dbReference type="EMBL" id="EXA32105.1"/>
    </source>
</evidence>
<accession>W9NWH2</accession>
<protein>
    <submittedName>
        <fullName evidence="1">Uncharacterized protein</fullName>
    </submittedName>
</protein>
<proteinExistence type="predicted"/>
<gene>
    <name evidence="1" type="ORF">FOVG_16682</name>
</gene>
<dbReference type="HOGENOM" id="CLU_3377127_0_0_1"/>
<dbReference type="Proteomes" id="UP000030751">
    <property type="component" value="Unassembled WGS sequence"/>
</dbReference>
<dbReference type="AlphaFoldDB" id="W9NWH2"/>
<name>W9NWH2_FUSOX</name>